<dbReference type="SUPFAM" id="SSF52172">
    <property type="entry name" value="CheY-like"/>
    <property type="match status" value="1"/>
</dbReference>
<dbReference type="InterPro" id="IPR011006">
    <property type="entry name" value="CheY-like_superfamily"/>
</dbReference>
<dbReference type="Gene3D" id="3.40.50.2300">
    <property type="match status" value="1"/>
</dbReference>
<evidence type="ECO:0000313" key="3">
    <source>
        <dbReference type="EMBL" id="MDW3126887.1"/>
    </source>
</evidence>
<dbReference type="Pfam" id="PF00072">
    <property type="entry name" value="Response_reg"/>
    <property type="match status" value="1"/>
</dbReference>
<gene>
    <name evidence="3" type="ORF">RS890_07320</name>
</gene>
<dbReference type="AlphaFoldDB" id="A0AB35S865"/>
<dbReference type="EMBL" id="JAWLRA010000032">
    <property type="protein sequence ID" value="MDW3126887.1"/>
    <property type="molecule type" value="Genomic_DNA"/>
</dbReference>
<proteinExistence type="predicted"/>
<dbReference type="Proteomes" id="UP001277803">
    <property type="component" value="Unassembled WGS sequence"/>
</dbReference>
<dbReference type="GO" id="GO:0000160">
    <property type="term" value="P:phosphorelay signal transduction system"/>
    <property type="evidence" value="ECO:0007669"/>
    <property type="project" value="InterPro"/>
</dbReference>
<keyword evidence="1" id="KW-0597">Phosphoprotein</keyword>
<reference evidence="3" key="1">
    <citation type="submission" date="2023-10" db="EMBL/GenBank/DDBJ databases">
        <title>Rapid discrimination of Bifidobacterium longum Subspecies based on MALDI-TOF MS and Machine Learning.</title>
        <authorList>
            <person name="Chen J."/>
        </authorList>
    </citation>
    <scope>NUCLEOTIDE SEQUENCE</scope>
    <source>
        <strain evidence="3">YGMCC0039</strain>
    </source>
</reference>
<dbReference type="InterPro" id="IPR001789">
    <property type="entry name" value="Sig_transdc_resp-reg_receiver"/>
</dbReference>
<feature type="modified residue" description="4-aspartylphosphate" evidence="1">
    <location>
        <position position="35"/>
    </location>
</feature>
<name>A0AB35S865_BIFLN</name>
<evidence type="ECO:0000259" key="2">
    <source>
        <dbReference type="PROSITE" id="PS50110"/>
    </source>
</evidence>
<dbReference type="RefSeq" id="WP_251847832.1">
    <property type="nucleotide sequence ID" value="NZ_CACRSV010000002.1"/>
</dbReference>
<evidence type="ECO:0000313" key="4">
    <source>
        <dbReference type="Proteomes" id="UP001277803"/>
    </source>
</evidence>
<protein>
    <submittedName>
        <fullName evidence="3">Response regulator</fullName>
    </submittedName>
</protein>
<sequence>MAGAKVVWAVESGAQALHHCVYESDNAAPDVLLLDMPLTDILGPDVCRRIRETQDATAILGITSYSLDHYRQMAIDSGARGLIAKSVTPSLARDS</sequence>
<accession>A0AB35S865</accession>
<dbReference type="PROSITE" id="PS50110">
    <property type="entry name" value="RESPONSE_REGULATORY"/>
    <property type="match status" value="1"/>
</dbReference>
<organism evidence="3 4">
    <name type="scientific">Bifidobacterium longum</name>
    <dbReference type="NCBI Taxonomy" id="216816"/>
    <lineage>
        <taxon>Bacteria</taxon>
        <taxon>Bacillati</taxon>
        <taxon>Actinomycetota</taxon>
        <taxon>Actinomycetes</taxon>
        <taxon>Bifidobacteriales</taxon>
        <taxon>Bifidobacteriaceae</taxon>
        <taxon>Bifidobacterium</taxon>
    </lineage>
</organism>
<comment type="caution">
    <text evidence="3">The sequence shown here is derived from an EMBL/GenBank/DDBJ whole genome shotgun (WGS) entry which is preliminary data.</text>
</comment>
<evidence type="ECO:0000256" key="1">
    <source>
        <dbReference type="PROSITE-ProRule" id="PRU00169"/>
    </source>
</evidence>
<feature type="domain" description="Response regulatory" evidence="2">
    <location>
        <begin position="1"/>
        <end position="95"/>
    </location>
</feature>